<dbReference type="GO" id="GO:0004252">
    <property type="term" value="F:serine-type endopeptidase activity"/>
    <property type="evidence" value="ECO:0007669"/>
    <property type="project" value="InterPro"/>
</dbReference>
<dbReference type="PANTHER" id="PTHR22936">
    <property type="entry name" value="RHOMBOID-RELATED"/>
    <property type="match status" value="1"/>
</dbReference>
<dbReference type="AlphaFoldDB" id="A0A4V1AJ23"/>
<dbReference type="InterPro" id="IPR022764">
    <property type="entry name" value="Peptidase_S54_rhomboid_dom"/>
</dbReference>
<keyword evidence="4" id="KW-0378">Hydrolase</keyword>
<keyword evidence="7 8" id="KW-0472">Membrane</keyword>
<dbReference type="PANTHER" id="PTHR22936:SF69">
    <property type="entry name" value="RHOMBOID-LIKE PROTEIN"/>
    <property type="match status" value="1"/>
</dbReference>
<evidence type="ECO:0000256" key="1">
    <source>
        <dbReference type="ARBA" id="ARBA00004141"/>
    </source>
</evidence>
<evidence type="ECO:0000313" key="10">
    <source>
        <dbReference type="EMBL" id="QBO37505.1"/>
    </source>
</evidence>
<evidence type="ECO:0000256" key="2">
    <source>
        <dbReference type="ARBA" id="ARBA00022670"/>
    </source>
</evidence>
<evidence type="ECO:0000313" key="11">
    <source>
        <dbReference type="Proteomes" id="UP000292886"/>
    </source>
</evidence>
<dbReference type="EMBL" id="CP037940">
    <property type="protein sequence ID" value="QBO37505.1"/>
    <property type="molecule type" value="Genomic_DNA"/>
</dbReference>
<keyword evidence="2 10" id="KW-0645">Protease</keyword>
<keyword evidence="6 8" id="KW-1133">Transmembrane helix</keyword>
<feature type="transmembrane region" description="Helical" evidence="8">
    <location>
        <begin position="65"/>
        <end position="85"/>
    </location>
</feature>
<feature type="transmembrane region" description="Helical" evidence="8">
    <location>
        <begin position="207"/>
        <end position="226"/>
    </location>
</feature>
<evidence type="ECO:0000256" key="7">
    <source>
        <dbReference type="ARBA" id="ARBA00023136"/>
    </source>
</evidence>
<dbReference type="GO" id="GO:0016020">
    <property type="term" value="C:membrane"/>
    <property type="evidence" value="ECO:0007669"/>
    <property type="project" value="UniProtKB-SubCell"/>
</dbReference>
<keyword evidence="5" id="KW-0720">Serine protease</keyword>
<feature type="transmembrane region" description="Helical" evidence="8">
    <location>
        <begin position="97"/>
        <end position="116"/>
    </location>
</feature>
<comment type="subcellular location">
    <subcellularLocation>
        <location evidence="1">Membrane</location>
        <topology evidence="1">Multi-pass membrane protein</topology>
    </subcellularLocation>
</comment>
<accession>A0A4V1AJ23</accession>
<dbReference type="Pfam" id="PF01694">
    <property type="entry name" value="Rhomboid"/>
    <property type="match status" value="1"/>
</dbReference>
<evidence type="ECO:0000256" key="5">
    <source>
        <dbReference type="ARBA" id="ARBA00022825"/>
    </source>
</evidence>
<dbReference type="Proteomes" id="UP000292886">
    <property type="component" value="Chromosome"/>
</dbReference>
<feature type="transmembrane region" description="Helical" evidence="8">
    <location>
        <begin position="178"/>
        <end position="195"/>
    </location>
</feature>
<feature type="transmembrane region" description="Helical" evidence="8">
    <location>
        <begin position="122"/>
        <end position="143"/>
    </location>
</feature>
<dbReference type="Gene3D" id="1.20.1540.10">
    <property type="entry name" value="Rhomboid-like"/>
    <property type="match status" value="1"/>
</dbReference>
<reference evidence="11" key="1">
    <citation type="submission" date="2019-03" db="EMBL/GenBank/DDBJ databases">
        <title>Weissella sp. 26KH-42 Genome sequencing.</title>
        <authorList>
            <person name="Heo J."/>
            <person name="Kim S.-J."/>
            <person name="Kim J.-S."/>
            <person name="Hong S.-B."/>
            <person name="Kwon S.-W."/>
        </authorList>
    </citation>
    <scope>NUCLEOTIDE SEQUENCE [LARGE SCALE GENOMIC DNA]</scope>
    <source>
        <strain evidence="11">26KH-42</strain>
    </source>
</reference>
<proteinExistence type="predicted"/>
<feature type="transmembrane region" description="Helical" evidence="8">
    <location>
        <begin position="155"/>
        <end position="172"/>
    </location>
</feature>
<keyword evidence="11" id="KW-1185">Reference proteome</keyword>
<evidence type="ECO:0000259" key="9">
    <source>
        <dbReference type="Pfam" id="PF01694"/>
    </source>
</evidence>
<dbReference type="GO" id="GO:0006508">
    <property type="term" value="P:proteolysis"/>
    <property type="evidence" value="ECO:0007669"/>
    <property type="project" value="UniProtKB-KW"/>
</dbReference>
<gene>
    <name evidence="10" type="ORF">EQG49_10650</name>
</gene>
<feature type="domain" description="Peptidase S54 rhomboid" evidence="9">
    <location>
        <begin position="55"/>
        <end position="193"/>
    </location>
</feature>
<name>A0A4V1AJ23_9LACO</name>
<evidence type="ECO:0000256" key="6">
    <source>
        <dbReference type="ARBA" id="ARBA00022989"/>
    </source>
</evidence>
<dbReference type="OrthoDB" id="9813074at2"/>
<evidence type="ECO:0000256" key="4">
    <source>
        <dbReference type="ARBA" id="ARBA00022801"/>
    </source>
</evidence>
<dbReference type="KEGG" id="wei:EQG49_10650"/>
<sequence length="227" mass="25248">MTYYWNRFKLAPFVTYILVIMNVIVFGLMTLTGGTTSIENLIRWGADYAPLIIEQGQWYRLINPIFIHIGMEHILLNMITLFFIGNVLERIFGHWRFIVIYMIAGIGGNIASAVFAPESVAAGASTAIFGLFGAFLMVGESFWENPYVRRQTQTFIIFIILNLASGFVPNSGMDNFGHLGGLFTGFLAAYMVSVPKSVGTISKYKRILGVVLLLAIVFVAMNFGLFG</sequence>
<dbReference type="InterPro" id="IPR002610">
    <property type="entry name" value="Peptidase_S54_rhomboid-like"/>
</dbReference>
<protein>
    <submittedName>
        <fullName evidence="10">Rhomboid family intramembrane serine protease</fullName>
    </submittedName>
</protein>
<organism evidence="10 11">
    <name type="scientific">Periweissella cryptocerci</name>
    <dbReference type="NCBI Taxonomy" id="2506420"/>
    <lineage>
        <taxon>Bacteria</taxon>
        <taxon>Bacillati</taxon>
        <taxon>Bacillota</taxon>
        <taxon>Bacilli</taxon>
        <taxon>Lactobacillales</taxon>
        <taxon>Lactobacillaceae</taxon>
        <taxon>Periweissella</taxon>
    </lineage>
</organism>
<dbReference type="SUPFAM" id="SSF144091">
    <property type="entry name" value="Rhomboid-like"/>
    <property type="match status" value="1"/>
</dbReference>
<evidence type="ECO:0000256" key="8">
    <source>
        <dbReference type="SAM" id="Phobius"/>
    </source>
</evidence>
<dbReference type="InterPro" id="IPR035952">
    <property type="entry name" value="Rhomboid-like_sf"/>
</dbReference>
<feature type="transmembrane region" description="Helical" evidence="8">
    <location>
        <begin position="12"/>
        <end position="31"/>
    </location>
</feature>
<keyword evidence="3 8" id="KW-0812">Transmembrane</keyword>
<evidence type="ECO:0000256" key="3">
    <source>
        <dbReference type="ARBA" id="ARBA00022692"/>
    </source>
</evidence>